<dbReference type="Proteomes" id="UP001252186">
    <property type="component" value="Unassembled WGS sequence"/>
</dbReference>
<keyword evidence="1" id="KW-0732">Signal</keyword>
<evidence type="ECO:0000256" key="1">
    <source>
        <dbReference type="SAM" id="SignalP"/>
    </source>
</evidence>
<evidence type="ECO:0008006" key="4">
    <source>
        <dbReference type="Google" id="ProtNLM"/>
    </source>
</evidence>
<organism evidence="2 3">
    <name type="scientific">Urechidicola vernalis</name>
    <dbReference type="NCBI Taxonomy" id="3075600"/>
    <lineage>
        <taxon>Bacteria</taxon>
        <taxon>Pseudomonadati</taxon>
        <taxon>Bacteroidota</taxon>
        <taxon>Flavobacteriia</taxon>
        <taxon>Flavobacteriales</taxon>
        <taxon>Flavobacteriaceae</taxon>
        <taxon>Urechidicola</taxon>
    </lineage>
</organism>
<reference evidence="2 3" key="1">
    <citation type="submission" date="2023-09" db="EMBL/GenBank/DDBJ databases">
        <authorList>
            <person name="Rey-Velasco X."/>
        </authorList>
    </citation>
    <scope>NUCLEOTIDE SEQUENCE [LARGE SCALE GENOMIC DNA]</scope>
    <source>
        <strain evidence="2 3">P050</strain>
    </source>
</reference>
<feature type="signal peptide" evidence="1">
    <location>
        <begin position="1"/>
        <end position="23"/>
    </location>
</feature>
<name>A0ABU2Y7L2_9FLAO</name>
<keyword evidence="3" id="KW-1185">Reference proteome</keyword>
<comment type="caution">
    <text evidence="2">The sequence shown here is derived from an EMBL/GenBank/DDBJ whole genome shotgun (WGS) entry which is preliminary data.</text>
</comment>
<sequence>MKKRSTYVLMISILCCAFCNSFGQVDEGMEILEDSDDVRIKFENHYYEALKYKAIGNYSRAITELEKCQQLDANDASVAFEFSKNYYLLNKFNESRLYIDSALNLEPTNYWYLEQAKKVYLKQYEYPSAINVQQKIIEQKPSKKEDLVLIYILANEREKAQSLLDELNAAGIRSSKLRNYQNAIKNYKRNQTSSTPATTTKMSTEDLKESFSANKQFEVLKQILILEFAGGNKVELEKYSTEGMALFPAQPLVYLMHGRVLNFNEKFKEAISTLEMGMDFLIEDNMLQADFYESLSNSYLGLQQTKKAEEFRVKSNELRKNK</sequence>
<dbReference type="SUPFAM" id="SSF48452">
    <property type="entry name" value="TPR-like"/>
    <property type="match status" value="1"/>
</dbReference>
<dbReference type="RefSeq" id="WP_311594259.1">
    <property type="nucleotide sequence ID" value="NZ_JAVRHV010000008.1"/>
</dbReference>
<feature type="chain" id="PRO_5046983195" description="Tetratricopeptide repeat protein" evidence="1">
    <location>
        <begin position="24"/>
        <end position="322"/>
    </location>
</feature>
<proteinExistence type="predicted"/>
<evidence type="ECO:0000313" key="2">
    <source>
        <dbReference type="EMBL" id="MDT0554176.1"/>
    </source>
</evidence>
<evidence type="ECO:0000313" key="3">
    <source>
        <dbReference type="Proteomes" id="UP001252186"/>
    </source>
</evidence>
<protein>
    <recommendedName>
        <fullName evidence="4">Tetratricopeptide repeat protein</fullName>
    </recommendedName>
</protein>
<accession>A0ABU2Y7L2</accession>
<dbReference type="Gene3D" id="1.25.40.10">
    <property type="entry name" value="Tetratricopeptide repeat domain"/>
    <property type="match status" value="2"/>
</dbReference>
<gene>
    <name evidence="2" type="ORF">RM519_13025</name>
</gene>
<dbReference type="InterPro" id="IPR011990">
    <property type="entry name" value="TPR-like_helical_dom_sf"/>
</dbReference>
<dbReference type="EMBL" id="JAVRHV010000008">
    <property type="protein sequence ID" value="MDT0554176.1"/>
    <property type="molecule type" value="Genomic_DNA"/>
</dbReference>